<proteinExistence type="predicted"/>
<gene>
    <name evidence="1" type="ORF">LCGC14_2369810</name>
</gene>
<name>A0A0F9C458_9ZZZZ</name>
<reference evidence="1" key="1">
    <citation type="journal article" date="2015" name="Nature">
        <title>Complex archaea that bridge the gap between prokaryotes and eukaryotes.</title>
        <authorList>
            <person name="Spang A."/>
            <person name="Saw J.H."/>
            <person name="Jorgensen S.L."/>
            <person name="Zaremba-Niedzwiedzka K."/>
            <person name="Martijn J."/>
            <person name="Lind A.E."/>
            <person name="van Eijk R."/>
            <person name="Schleper C."/>
            <person name="Guy L."/>
            <person name="Ettema T.J."/>
        </authorList>
    </citation>
    <scope>NUCLEOTIDE SEQUENCE</scope>
</reference>
<dbReference type="AlphaFoldDB" id="A0A0F9C458"/>
<evidence type="ECO:0000313" key="1">
    <source>
        <dbReference type="EMBL" id="KKL28970.1"/>
    </source>
</evidence>
<protein>
    <submittedName>
        <fullName evidence="1">Uncharacterized protein</fullName>
    </submittedName>
</protein>
<dbReference type="EMBL" id="LAZR01034904">
    <property type="protein sequence ID" value="KKL28970.1"/>
    <property type="molecule type" value="Genomic_DNA"/>
</dbReference>
<accession>A0A0F9C458</accession>
<sequence>MKQSVRIDHDPSGMSNAGRERLDKIVVQGGYKTIGVVPYRLGDIYVAERLVNVKEGWEVLWAARDAVQPVTFALTSTAQGRFNAAVMAAKDYLAIFDKVERRVH</sequence>
<organism evidence="1">
    <name type="scientific">marine sediment metagenome</name>
    <dbReference type="NCBI Taxonomy" id="412755"/>
    <lineage>
        <taxon>unclassified sequences</taxon>
        <taxon>metagenomes</taxon>
        <taxon>ecological metagenomes</taxon>
    </lineage>
</organism>
<comment type="caution">
    <text evidence="1">The sequence shown here is derived from an EMBL/GenBank/DDBJ whole genome shotgun (WGS) entry which is preliminary data.</text>
</comment>